<comment type="subcellular location">
    <subcellularLocation>
        <location evidence="1">Nucleus</location>
    </subcellularLocation>
</comment>
<dbReference type="AlphaFoldDB" id="A0A8J5QI00"/>
<keyword evidence="6" id="KW-1185">Reference proteome</keyword>
<dbReference type="EMBL" id="JAGSYN010000214">
    <property type="protein sequence ID" value="KAG7661695.1"/>
    <property type="molecule type" value="Genomic_DNA"/>
</dbReference>
<evidence type="ECO:0000256" key="1">
    <source>
        <dbReference type="ARBA" id="ARBA00004123"/>
    </source>
</evidence>
<dbReference type="GO" id="GO:0005686">
    <property type="term" value="C:U2 snRNP"/>
    <property type="evidence" value="ECO:0007669"/>
    <property type="project" value="TreeGrafter"/>
</dbReference>
<name>A0A8J5QI00_9ASCO</name>
<dbReference type="PANTHER" id="PTHR10552">
    <property type="entry name" value="U2 SMALL NUCLEAR RIBONUCLEOPROTEIN A"/>
    <property type="match status" value="1"/>
</dbReference>
<keyword evidence="3" id="KW-0677">Repeat</keyword>
<proteinExistence type="predicted"/>
<dbReference type="OrthoDB" id="433501at2759"/>
<dbReference type="RefSeq" id="XP_049261928.1">
    <property type="nucleotide sequence ID" value="XM_049408746.1"/>
</dbReference>
<dbReference type="GO" id="GO:0000398">
    <property type="term" value="P:mRNA splicing, via spliceosome"/>
    <property type="evidence" value="ECO:0007669"/>
    <property type="project" value="InterPro"/>
</dbReference>
<dbReference type="GeneID" id="73471553"/>
<dbReference type="InterPro" id="IPR001611">
    <property type="entry name" value="Leu-rich_rpt"/>
</dbReference>
<evidence type="ECO:0000256" key="4">
    <source>
        <dbReference type="ARBA" id="ARBA00023242"/>
    </source>
</evidence>
<accession>A0A8J5QI00</accession>
<keyword evidence="2" id="KW-0433">Leucine-rich repeat</keyword>
<evidence type="ECO:0000256" key="3">
    <source>
        <dbReference type="ARBA" id="ARBA00022737"/>
    </source>
</evidence>
<dbReference type="Proteomes" id="UP000694255">
    <property type="component" value="Unassembled WGS sequence"/>
</dbReference>
<gene>
    <name evidence="5" type="ORF">J8A68_004753</name>
</gene>
<reference evidence="5 6" key="1">
    <citation type="journal article" date="2021" name="DNA Res.">
        <title>Genome analysis of Candida subhashii reveals its hybrid nature and dual mitochondrial genome conformations.</title>
        <authorList>
            <person name="Mixao V."/>
            <person name="Hegedusova E."/>
            <person name="Saus E."/>
            <person name="Pryszcz L.P."/>
            <person name="Cillingova A."/>
            <person name="Nosek J."/>
            <person name="Gabaldon T."/>
        </authorList>
    </citation>
    <scope>NUCLEOTIDE SEQUENCE [LARGE SCALE GENOMIC DNA]</scope>
    <source>
        <strain evidence="5 6">CBS 10753</strain>
    </source>
</reference>
<keyword evidence="4" id="KW-0539">Nucleus</keyword>
<dbReference type="GO" id="GO:0030620">
    <property type="term" value="F:U2 snRNA binding"/>
    <property type="evidence" value="ECO:0007669"/>
    <property type="project" value="InterPro"/>
</dbReference>
<evidence type="ECO:0000313" key="5">
    <source>
        <dbReference type="EMBL" id="KAG7661695.1"/>
    </source>
</evidence>
<evidence type="ECO:0000313" key="6">
    <source>
        <dbReference type="Proteomes" id="UP000694255"/>
    </source>
</evidence>
<protein>
    <submittedName>
        <fullName evidence="5">LEA1</fullName>
    </submittedName>
</protein>
<dbReference type="PROSITE" id="PS51450">
    <property type="entry name" value="LRR"/>
    <property type="match status" value="1"/>
</dbReference>
<dbReference type="Pfam" id="PF14580">
    <property type="entry name" value="LRR_9"/>
    <property type="match status" value="1"/>
</dbReference>
<dbReference type="PANTHER" id="PTHR10552:SF6">
    <property type="entry name" value="U2 SMALL NUCLEAR RIBONUCLEOPROTEIN A"/>
    <property type="match status" value="1"/>
</dbReference>
<comment type="caution">
    <text evidence="5">The sequence shown here is derived from an EMBL/GenBank/DDBJ whole genome shotgun (WGS) entry which is preliminary data.</text>
</comment>
<sequence>MRLTPQVINDAPIILNPEKKLTLQLRDLQIPYIENLSITQDKFQVIDLTNNELIELSDIPNGFINLETLLLGNNNITHIDDERFPTDNYIKSISLINNNISRFQRTFSMKFKHLENLILIGNPITKVENYRLFMIWLIPSLKVLDFKKIKPGERQKAKELFGDDNTVYNELATSLIEKSITKEKNGLESSSKDKQLNTVIHKLTKQEREELLNKLKTATTIEEIERIETALKTGSI</sequence>
<organism evidence="5 6">
    <name type="scientific">[Candida] subhashii</name>
    <dbReference type="NCBI Taxonomy" id="561895"/>
    <lineage>
        <taxon>Eukaryota</taxon>
        <taxon>Fungi</taxon>
        <taxon>Dikarya</taxon>
        <taxon>Ascomycota</taxon>
        <taxon>Saccharomycotina</taxon>
        <taxon>Pichiomycetes</taxon>
        <taxon>Debaryomycetaceae</taxon>
        <taxon>Spathaspora</taxon>
    </lineage>
</organism>
<dbReference type="InterPro" id="IPR044640">
    <property type="entry name" value="RU2A"/>
</dbReference>
<evidence type="ECO:0000256" key="2">
    <source>
        <dbReference type="ARBA" id="ARBA00022614"/>
    </source>
</evidence>